<evidence type="ECO:0000256" key="1">
    <source>
        <dbReference type="ARBA" id="ARBA00004167"/>
    </source>
</evidence>
<dbReference type="Pfam" id="PF00560">
    <property type="entry name" value="LRR_1"/>
    <property type="match status" value="2"/>
</dbReference>
<reference evidence="3 4" key="1">
    <citation type="journal article" date="2019" name="Sci. Rep.">
        <title>Comparative genomics of chytrid fungi reveal insights into the obligate biotrophic and pathogenic lifestyle of Synchytrium endobioticum.</title>
        <authorList>
            <person name="van de Vossenberg B.T.L.H."/>
            <person name="Warris S."/>
            <person name="Nguyen H.D.T."/>
            <person name="van Gent-Pelzer M.P.E."/>
            <person name="Joly D.L."/>
            <person name="van de Geest H.C."/>
            <person name="Bonants P.J.M."/>
            <person name="Smith D.S."/>
            <person name="Levesque C.A."/>
            <person name="van der Lee T.A.J."/>
        </authorList>
    </citation>
    <scope>NUCLEOTIDE SEQUENCE [LARGE SCALE GENOMIC DNA]</scope>
    <source>
        <strain evidence="3 4">CBS 675.73</strain>
    </source>
</reference>
<evidence type="ECO:0000313" key="4">
    <source>
        <dbReference type="Proteomes" id="UP000320333"/>
    </source>
</evidence>
<dbReference type="EMBL" id="QEAP01001403">
    <property type="protein sequence ID" value="TPX45727.1"/>
    <property type="molecule type" value="Genomic_DNA"/>
</dbReference>
<comment type="caution">
    <text evidence="3">The sequence shown here is derived from an EMBL/GenBank/DDBJ whole genome shotgun (WGS) entry which is preliminary data.</text>
</comment>
<comment type="subcellular location">
    <subcellularLocation>
        <location evidence="1">Membrane</location>
        <topology evidence="1">Single-pass membrane protein</topology>
    </subcellularLocation>
</comment>
<gene>
    <name evidence="3" type="ORF">CcCBS67573_g10353</name>
</gene>
<dbReference type="Proteomes" id="UP000320333">
    <property type="component" value="Unassembled WGS sequence"/>
</dbReference>
<accession>A0A507D310</accession>
<dbReference type="SUPFAM" id="SSF52058">
    <property type="entry name" value="L domain-like"/>
    <property type="match status" value="1"/>
</dbReference>
<organism evidence="3 4">
    <name type="scientific">Chytriomyces confervae</name>
    <dbReference type="NCBI Taxonomy" id="246404"/>
    <lineage>
        <taxon>Eukaryota</taxon>
        <taxon>Fungi</taxon>
        <taxon>Fungi incertae sedis</taxon>
        <taxon>Chytridiomycota</taxon>
        <taxon>Chytridiomycota incertae sedis</taxon>
        <taxon>Chytridiomycetes</taxon>
        <taxon>Chytridiales</taxon>
        <taxon>Chytriomycetaceae</taxon>
        <taxon>Chytriomyces</taxon>
    </lineage>
</organism>
<evidence type="ECO:0000313" key="3">
    <source>
        <dbReference type="EMBL" id="TPX45727.1"/>
    </source>
</evidence>
<protein>
    <submittedName>
        <fullName evidence="3">Uncharacterized protein</fullName>
    </submittedName>
</protein>
<sequence>MIVLSRNQFTGPIPTVLGDPCKLARLLADDNHFTTIPASIGQLTSLTELRISHNSFSSEMRTELCNLQTLKHLEMSGCSMFGTLVGIGSLINLEILDLSNNQFTIS</sequence>
<dbReference type="AlphaFoldDB" id="A0A507D310"/>
<keyword evidence="2" id="KW-0732">Signal</keyword>
<dbReference type="InterPro" id="IPR001611">
    <property type="entry name" value="Leu-rich_rpt"/>
</dbReference>
<dbReference type="GO" id="GO:0016020">
    <property type="term" value="C:membrane"/>
    <property type="evidence" value="ECO:0007669"/>
    <property type="project" value="UniProtKB-SubCell"/>
</dbReference>
<proteinExistence type="predicted"/>
<dbReference type="OrthoDB" id="1394818at2759"/>
<keyword evidence="4" id="KW-1185">Reference proteome</keyword>
<dbReference type="PANTHER" id="PTHR48053:SF71">
    <property type="entry name" value="LEUCINE RICH REPEAT FAMILY PROTEIN, EXPRESSED"/>
    <property type="match status" value="1"/>
</dbReference>
<evidence type="ECO:0000256" key="2">
    <source>
        <dbReference type="ARBA" id="ARBA00022729"/>
    </source>
</evidence>
<dbReference type="PANTHER" id="PTHR48053">
    <property type="entry name" value="LEUCINE RICH REPEAT FAMILY PROTEIN, EXPRESSED"/>
    <property type="match status" value="1"/>
</dbReference>
<dbReference type="InterPro" id="IPR051716">
    <property type="entry name" value="Plant_RL_S/T_kinase"/>
</dbReference>
<dbReference type="Gene3D" id="3.80.10.10">
    <property type="entry name" value="Ribonuclease Inhibitor"/>
    <property type="match status" value="1"/>
</dbReference>
<dbReference type="InterPro" id="IPR032675">
    <property type="entry name" value="LRR_dom_sf"/>
</dbReference>
<name>A0A507D310_9FUNG</name>